<feature type="binding site" evidence="5">
    <location>
        <position position="71"/>
    </location>
    <ligand>
        <name>ATP</name>
        <dbReference type="ChEBI" id="CHEBI:30616"/>
    </ligand>
</feature>
<dbReference type="InterPro" id="IPR000719">
    <property type="entry name" value="Prot_kinase_dom"/>
</dbReference>
<protein>
    <submittedName>
        <fullName evidence="7">Serine/threonine protein kinase</fullName>
        <ecNumber evidence="7">2.7.11.1</ecNumber>
    </submittedName>
</protein>
<evidence type="ECO:0000256" key="1">
    <source>
        <dbReference type="ARBA" id="ARBA00022679"/>
    </source>
</evidence>
<keyword evidence="4 5" id="KW-0067">ATP-binding</keyword>
<keyword evidence="3 7" id="KW-0418">Kinase</keyword>
<dbReference type="InterPro" id="IPR017441">
    <property type="entry name" value="Protein_kinase_ATP_BS"/>
</dbReference>
<sequence length="407" mass="45078">MTINGKQLCSNCFNETPEGAVCGHCGYSGAAGPVGTILLGRYIIGMPLGKGGFGVTYLAYDNAEDVKTAIKEFLPEAVSYRAPKGESAENFHRGVKKFYEEARTLSRFNGNPGLIQVHKFFYENNTAYFAMEFLEGCDLKRHIQNCGGRLSERQVLEVVIPLVDSLIIVHSIGVLHRDISPDNIYITREGQIKLLDFGAARQVLGEASRSLSVILKQGFAPIEQYQTRGKQGPWTDIYALGATIYYCLTGVVPEAPMDRLEQDRVVMPTGISDALKYILYKMMAIRAVDRYQDAMELKRDMLAYGLAGGYAAQQAGPAFLTTSPAAYPQLNDDFSFIKAVSNDWVYYIWSTASTANSDANKLYRIITPPDLNGVQVQQSQFSTVFLPPFCVARRLLLLPLNSSNKYS</sequence>
<dbReference type="PROSITE" id="PS00109">
    <property type="entry name" value="PROTEIN_KINASE_TYR"/>
    <property type="match status" value="1"/>
</dbReference>
<proteinExistence type="predicted"/>
<dbReference type="EMBL" id="JQ844179">
    <property type="protein sequence ID" value="AGS51976.1"/>
    <property type="molecule type" value="Genomic_DNA"/>
</dbReference>
<dbReference type="InterPro" id="IPR008266">
    <property type="entry name" value="Tyr_kinase_AS"/>
</dbReference>
<dbReference type="GO" id="GO:0005524">
    <property type="term" value="F:ATP binding"/>
    <property type="evidence" value="ECO:0007669"/>
    <property type="project" value="UniProtKB-UniRule"/>
</dbReference>
<evidence type="ECO:0000313" key="7">
    <source>
        <dbReference type="EMBL" id="AGS51976.1"/>
    </source>
</evidence>
<dbReference type="EC" id="2.7.11.1" evidence="7"/>
<dbReference type="AlphaFoldDB" id="A0A806KBL3"/>
<dbReference type="CDD" id="cd14014">
    <property type="entry name" value="STKc_PknB_like"/>
    <property type="match status" value="1"/>
</dbReference>
<name>A0A806KBL3_9BACT</name>
<evidence type="ECO:0000256" key="3">
    <source>
        <dbReference type="ARBA" id="ARBA00022777"/>
    </source>
</evidence>
<reference evidence="7" key="1">
    <citation type="submission" date="2012-03" db="EMBL/GenBank/DDBJ databases">
        <title>Functional metagenomics reveals considerable lignocellulase gene clusters in the gut microbiome of a wood-feeding higher termite.</title>
        <authorList>
            <person name="Liu N."/>
        </authorList>
    </citation>
    <scope>NUCLEOTIDE SEQUENCE</scope>
</reference>
<keyword evidence="2 5" id="KW-0547">Nucleotide-binding</keyword>
<feature type="domain" description="Protein kinase" evidence="6">
    <location>
        <begin position="42"/>
        <end position="302"/>
    </location>
</feature>
<dbReference type="Pfam" id="PF00069">
    <property type="entry name" value="Pkinase"/>
    <property type="match status" value="1"/>
</dbReference>
<dbReference type="InterPro" id="IPR011009">
    <property type="entry name" value="Kinase-like_dom_sf"/>
</dbReference>
<evidence type="ECO:0000256" key="2">
    <source>
        <dbReference type="ARBA" id="ARBA00022741"/>
    </source>
</evidence>
<evidence type="ECO:0000259" key="6">
    <source>
        <dbReference type="PROSITE" id="PS50011"/>
    </source>
</evidence>
<organism evidence="7">
    <name type="scientific">uncultured bacterium contig00006</name>
    <dbReference type="NCBI Taxonomy" id="1181498"/>
    <lineage>
        <taxon>Bacteria</taxon>
        <taxon>environmental samples</taxon>
    </lineage>
</organism>
<dbReference type="PANTHER" id="PTHR43289">
    <property type="entry name" value="MITOGEN-ACTIVATED PROTEIN KINASE KINASE KINASE 20-RELATED"/>
    <property type="match status" value="1"/>
</dbReference>
<dbReference type="PANTHER" id="PTHR43289:SF34">
    <property type="entry name" value="SERINE_THREONINE-PROTEIN KINASE YBDM-RELATED"/>
    <property type="match status" value="1"/>
</dbReference>
<keyword evidence="7" id="KW-0723">Serine/threonine-protein kinase</keyword>
<dbReference type="GO" id="GO:0004674">
    <property type="term" value="F:protein serine/threonine kinase activity"/>
    <property type="evidence" value="ECO:0007669"/>
    <property type="project" value="UniProtKB-KW"/>
</dbReference>
<dbReference type="PROSITE" id="PS00107">
    <property type="entry name" value="PROTEIN_KINASE_ATP"/>
    <property type="match status" value="1"/>
</dbReference>
<dbReference type="SUPFAM" id="SSF56112">
    <property type="entry name" value="Protein kinase-like (PK-like)"/>
    <property type="match status" value="1"/>
</dbReference>
<evidence type="ECO:0000256" key="4">
    <source>
        <dbReference type="ARBA" id="ARBA00022840"/>
    </source>
</evidence>
<keyword evidence="1 7" id="KW-0808">Transferase</keyword>
<dbReference type="PROSITE" id="PS50011">
    <property type="entry name" value="PROTEIN_KINASE_DOM"/>
    <property type="match status" value="1"/>
</dbReference>
<dbReference type="Gene3D" id="1.10.510.10">
    <property type="entry name" value="Transferase(Phosphotransferase) domain 1"/>
    <property type="match status" value="1"/>
</dbReference>
<accession>A0A806KBL3</accession>
<evidence type="ECO:0000256" key="5">
    <source>
        <dbReference type="PROSITE-ProRule" id="PRU10141"/>
    </source>
</evidence>